<dbReference type="PANTHER" id="PTHR10997">
    <property type="entry name" value="IMPORTIN-7, 8, 11"/>
    <property type="match status" value="1"/>
</dbReference>
<dbReference type="OrthoDB" id="3268246at2759"/>
<evidence type="ECO:0000313" key="2">
    <source>
        <dbReference type="EMBL" id="CAK89017.1"/>
    </source>
</evidence>
<dbReference type="GO" id="GO:0005829">
    <property type="term" value="C:cytosol"/>
    <property type="evidence" value="ECO:0000318"/>
    <property type="project" value="GO_Central"/>
</dbReference>
<keyword evidence="3" id="KW-1185">Reference proteome</keyword>
<organism evidence="2 3">
    <name type="scientific">Paramecium tetraurelia</name>
    <dbReference type="NCBI Taxonomy" id="5888"/>
    <lineage>
        <taxon>Eukaryota</taxon>
        <taxon>Sar</taxon>
        <taxon>Alveolata</taxon>
        <taxon>Ciliophora</taxon>
        <taxon>Intramacronucleata</taxon>
        <taxon>Oligohymenophorea</taxon>
        <taxon>Peniculida</taxon>
        <taxon>Parameciidae</taxon>
        <taxon>Paramecium</taxon>
    </lineage>
</organism>
<dbReference type="RefSeq" id="XP_001456414.1">
    <property type="nucleotide sequence ID" value="XM_001456377.2"/>
</dbReference>
<dbReference type="GO" id="GO:0006611">
    <property type="term" value="P:protein export from nucleus"/>
    <property type="evidence" value="ECO:0000318"/>
    <property type="project" value="GO_Central"/>
</dbReference>
<dbReference type="HOGENOM" id="CLU_303172_0_0_1"/>
<dbReference type="InterPro" id="IPR011989">
    <property type="entry name" value="ARM-like"/>
</dbReference>
<dbReference type="GeneID" id="5042199"/>
<dbReference type="InterPro" id="IPR013713">
    <property type="entry name" value="XPO2_central"/>
</dbReference>
<dbReference type="GO" id="GO:0005049">
    <property type="term" value="F:nuclear export signal receptor activity"/>
    <property type="evidence" value="ECO:0000318"/>
    <property type="project" value="GO_Central"/>
</dbReference>
<evidence type="ECO:0000313" key="3">
    <source>
        <dbReference type="Proteomes" id="UP000000600"/>
    </source>
</evidence>
<dbReference type="KEGG" id="ptm:GSPATT00022186001"/>
<dbReference type="PANTHER" id="PTHR10997:SF8">
    <property type="entry name" value="EXPORTIN-2"/>
    <property type="match status" value="1"/>
</dbReference>
<sequence>MIVTSNIVNDLNTAFQLINMGTNDKIRQGEQLLQQIRGDIQYPKVLFDYFQAYEISLGLRAAIELKLWFKEYRNFDDYQAQYVQNVVQTIKQHIISAYIVSEAPLIHQLKDAIVYVASRDFPTQWPNLMAELNQFLAHPDYVYKTLKLIYKLTEKYVYQSRSDPLYEEIIITCDTTHHNLLLLAKSLIQQIEALQNLQLSYEILKTLLKVFYNLNFQDLHPHFEDNLQSWMEFMKVVLRLQPVQGVEQFLFKCKGEALKCVLLYAMKYRDDFGDLIQVFSSEIWNVCTQTSAGRDSDKIVLCALRYFKTLIAWQDMKAFFEQNIKILIESLIIRNLSLSKDEIGMFSDEPQEFIEKFFEQSDLESRRAQAVELFKTVTKHFNQQVNLIIQEYLQAYIQSGMNGVDNEIILINLIIEASTSSFTSKDGTIDIILSQENVLGFYTHCLKPKLGQIFEMQQQNQSVESKFTPIQLAFYCRYLFYFRNVIDKVELPTLATLVSKLQLSKKTTLSNIACYTAYSLINVRQDVKNYANHQLYFENVNISQYLQLILTDCYNNIKQQQKLETYSLKLTNSLINLLKQEIFNAIAALCNLLQDLLKNIKLEYEFQNVHLVFEIIASVIDVCIIAKNSEAANQLQQSILNQLDELLRENKGDVTNFVLQIYSLFLQVQTNASSYYQNLLQNFLEIQNWNESNSSLFQAYIIFFQFGFQGTNLPTAQLQTILKSIVSHSTPSYTELSKFLIKSNSQWTNIVLAIIFEQYNIQQQSQPQISSKSKATHLSQRLINKEVFLLLAHVFTTYGVEVLVNECSKISPQLLESFLINELGIIKSISQRSERKFIFTMLSAILFSGQYIIHLILRFLTQQSWNHVFQAMVENITLKKRNPLKFMGRVTDREVTSSSGFQPLKPVIARNNPDKILNDEDKLFSAQFKTYYSNPIVQQQLPIQQLLTKQQQELLSNLIQSV</sequence>
<dbReference type="AlphaFoldDB" id="A0E150"/>
<dbReference type="GO" id="GO:0006606">
    <property type="term" value="P:protein import into nucleus"/>
    <property type="evidence" value="ECO:0000318"/>
    <property type="project" value="GO_Central"/>
</dbReference>
<dbReference type="EMBL" id="CT868652">
    <property type="protein sequence ID" value="CAK89017.1"/>
    <property type="molecule type" value="Genomic_DNA"/>
</dbReference>
<dbReference type="OMA" id="AENEFLM"/>
<dbReference type="SUPFAM" id="SSF48371">
    <property type="entry name" value="ARM repeat"/>
    <property type="match status" value="1"/>
</dbReference>
<reference evidence="2 3" key="1">
    <citation type="journal article" date="2006" name="Nature">
        <title>Global trends of whole-genome duplications revealed by the ciliate Paramecium tetraurelia.</title>
        <authorList>
            <consortium name="Genoscope"/>
            <person name="Aury J.-M."/>
            <person name="Jaillon O."/>
            <person name="Duret L."/>
            <person name="Noel B."/>
            <person name="Jubin C."/>
            <person name="Porcel B.M."/>
            <person name="Segurens B."/>
            <person name="Daubin V."/>
            <person name="Anthouard V."/>
            <person name="Aiach N."/>
            <person name="Arnaiz O."/>
            <person name="Billaut A."/>
            <person name="Beisson J."/>
            <person name="Blanc I."/>
            <person name="Bouhouche K."/>
            <person name="Camara F."/>
            <person name="Duharcourt S."/>
            <person name="Guigo R."/>
            <person name="Gogendeau D."/>
            <person name="Katinka M."/>
            <person name="Keller A.-M."/>
            <person name="Kissmehl R."/>
            <person name="Klotz C."/>
            <person name="Koll F."/>
            <person name="Le Moue A."/>
            <person name="Lepere C."/>
            <person name="Malinsky S."/>
            <person name="Nowacki M."/>
            <person name="Nowak J.K."/>
            <person name="Plattner H."/>
            <person name="Poulain J."/>
            <person name="Ruiz F."/>
            <person name="Serrano V."/>
            <person name="Zagulski M."/>
            <person name="Dessen P."/>
            <person name="Betermier M."/>
            <person name="Weissenbach J."/>
            <person name="Scarpelli C."/>
            <person name="Schachter V."/>
            <person name="Sperling L."/>
            <person name="Meyer E."/>
            <person name="Cohen J."/>
            <person name="Wincker P."/>
        </authorList>
    </citation>
    <scope>NUCLEOTIDE SEQUENCE [LARGE SCALE GENOMIC DNA]</scope>
    <source>
        <strain evidence="2 3">Stock d4-2</strain>
    </source>
</reference>
<proteinExistence type="predicted"/>
<dbReference type="InterPro" id="IPR016024">
    <property type="entry name" value="ARM-type_fold"/>
</dbReference>
<accession>A0E150</accession>
<dbReference type="Gene3D" id="1.25.10.10">
    <property type="entry name" value="Leucine-rich Repeat Variant"/>
    <property type="match status" value="1"/>
</dbReference>
<dbReference type="eggNOG" id="KOG1992">
    <property type="taxonomic scope" value="Eukaryota"/>
</dbReference>
<dbReference type="Proteomes" id="UP000000600">
    <property type="component" value="Unassembled WGS sequence"/>
</dbReference>
<dbReference type="FunFam" id="1.25.10.10:FF:001764">
    <property type="entry name" value="Uncharacterized protein"/>
    <property type="match status" value="1"/>
</dbReference>
<protein>
    <recommendedName>
        <fullName evidence="1">Exportin-2 central domain-containing protein</fullName>
    </recommendedName>
</protein>
<evidence type="ECO:0000259" key="1">
    <source>
        <dbReference type="Pfam" id="PF08506"/>
    </source>
</evidence>
<dbReference type="Pfam" id="PF08506">
    <property type="entry name" value="Cse1"/>
    <property type="match status" value="1"/>
</dbReference>
<dbReference type="GO" id="GO:0005635">
    <property type="term" value="C:nuclear envelope"/>
    <property type="evidence" value="ECO:0000318"/>
    <property type="project" value="GO_Central"/>
</dbReference>
<name>A0E150_PARTE</name>
<dbReference type="InParanoid" id="A0E150"/>
<gene>
    <name evidence="2" type="ORF">GSPATT00022186001</name>
</gene>
<feature type="domain" description="Exportin-2 central" evidence="1">
    <location>
        <begin position="154"/>
        <end position="506"/>
    </location>
</feature>
<dbReference type="STRING" id="5888.A0E150"/>